<evidence type="ECO:0000256" key="5">
    <source>
        <dbReference type="SAM" id="MobiDB-lite"/>
    </source>
</evidence>
<comment type="subcellular location">
    <subcellularLocation>
        <location evidence="1">Endoplasmic reticulum</location>
    </subcellularLocation>
</comment>
<evidence type="ECO:0000256" key="4">
    <source>
        <dbReference type="PROSITE-ProRule" id="PRU00339"/>
    </source>
</evidence>
<dbReference type="PRINTS" id="PR00625">
    <property type="entry name" value="JDOMAIN"/>
</dbReference>
<comment type="caution">
    <text evidence="8">The sequence shown here is derived from an EMBL/GenBank/DDBJ whole genome shotgun (WGS) entry which is preliminary data.</text>
</comment>
<dbReference type="Pfam" id="PF13181">
    <property type="entry name" value="TPR_8"/>
    <property type="match status" value="1"/>
</dbReference>
<feature type="region of interest" description="Disordered" evidence="5">
    <location>
        <begin position="420"/>
        <end position="447"/>
    </location>
</feature>
<feature type="repeat" description="TPR" evidence="4">
    <location>
        <begin position="190"/>
        <end position="223"/>
    </location>
</feature>
<protein>
    <recommendedName>
        <fullName evidence="7">J domain-containing protein</fullName>
    </recommendedName>
</protein>
<feature type="repeat" description="TPR" evidence="4">
    <location>
        <begin position="308"/>
        <end position="341"/>
    </location>
</feature>
<feature type="chain" id="PRO_5040176450" description="J domain-containing protein" evidence="6">
    <location>
        <begin position="17"/>
        <end position="830"/>
    </location>
</feature>
<dbReference type="EMBL" id="CANHGI010000003">
    <property type="protein sequence ID" value="CAI5444429.1"/>
    <property type="molecule type" value="Genomic_DNA"/>
</dbReference>
<sequence length="830" mass="96158">MYGILLRLFLIGVVYSSTDLELGNAFLAKGQLSDALSYFHEAINSDPKNYQAIYRRALTYLALSRPSSAFADFQKVLALKPDFVAAEQQKADILLKQGKLKEAEQIYQASSNTEKLDEIRRIQNHLDEVEHAFENGDYEVAEEMIAGIIENQKWNAELFKKRAKCAEMVGDFKKTVRNLKQLIKLSPDSTDVMYEVSQILYKIGNFDDSLKMIRECLKLNPDHKECFAFYKTIKKLVKGVDSVKSSIESQNWEECLKTAAKTVKSFENAKSALQILTLKCHRESGNNQQTILDATELLTSENPSEIETEILHHRALAYLEESEFDDAIQDVKKILENDPDDREFKELLRKAENAKVQAGKRDYYKILGVKRNAKKKEIVKAYRQLAQKWHPDNFKSEEEKKKAEKMFIDIAAAKEVLTDEEKREQFDNGIDPLDPEAAQNQQHRGHHGGFPHGFNPFGGDPFQKMEEQLANLDLNSNPNPEPESQYEIGWYDIPLELREIVLEDMTTDAKRRFSMCSKDCLKKVRRSKNFFKKISLFWTESIVEMEVSIGDDFYVIFQFSQDNEQVTECSIIGPIYHKTFKVVGDFHSVGLEYFQKFVEDAIHLENLELEVKNFPFDKVNIHHLKKLKDLRIKKAEIAEEDFINPFESGFLDFAQVSTVENSIRMENLNLAQVCELKARHIFLKNVGLSTENIEEYLKLWKNGELGENIQKVFMKTTEEINCEEILRDLETIGSYEIYDGKIWFKLRNLTGEFAEVSVSSNSVSMNLTILDDEDDFEYENLEDSEDEVDLENSEFLEAEMYRDFLNDNGFEFGDEDDDDFDDYIDPLYNY</sequence>
<name>A0A9P1MY02_9PELO</name>
<dbReference type="PROSITE" id="PS50076">
    <property type="entry name" value="DNAJ_2"/>
    <property type="match status" value="1"/>
</dbReference>
<dbReference type="Proteomes" id="UP001152747">
    <property type="component" value="Unassembled WGS sequence"/>
</dbReference>
<dbReference type="InterPro" id="IPR019734">
    <property type="entry name" value="TPR_rpt"/>
</dbReference>
<feature type="repeat" description="TPR" evidence="4">
    <location>
        <begin position="16"/>
        <end position="49"/>
    </location>
</feature>
<dbReference type="InterPro" id="IPR051727">
    <property type="entry name" value="DnaJ_C3_Co-chaperones"/>
</dbReference>
<dbReference type="GO" id="GO:0034975">
    <property type="term" value="P:protein folding in endoplasmic reticulum"/>
    <property type="evidence" value="ECO:0007669"/>
    <property type="project" value="TreeGrafter"/>
</dbReference>
<dbReference type="GO" id="GO:0005783">
    <property type="term" value="C:endoplasmic reticulum"/>
    <property type="evidence" value="ECO:0007669"/>
    <property type="project" value="UniProtKB-SubCell"/>
</dbReference>
<reference evidence="8" key="1">
    <citation type="submission" date="2022-11" db="EMBL/GenBank/DDBJ databases">
        <authorList>
            <person name="Kikuchi T."/>
        </authorList>
    </citation>
    <scope>NUCLEOTIDE SEQUENCE</scope>
    <source>
        <strain evidence="8">PS1010</strain>
    </source>
</reference>
<dbReference type="SMART" id="SM00028">
    <property type="entry name" value="TPR"/>
    <property type="match status" value="6"/>
</dbReference>
<dbReference type="Gene3D" id="1.10.287.110">
    <property type="entry name" value="DnaJ domain"/>
    <property type="match status" value="1"/>
</dbReference>
<feature type="repeat" description="TPR" evidence="4">
    <location>
        <begin position="50"/>
        <end position="83"/>
    </location>
</feature>
<evidence type="ECO:0000313" key="8">
    <source>
        <dbReference type="EMBL" id="CAI5444429.1"/>
    </source>
</evidence>
<accession>A0A9P1MY02</accession>
<dbReference type="GO" id="GO:0051787">
    <property type="term" value="F:misfolded protein binding"/>
    <property type="evidence" value="ECO:0007669"/>
    <property type="project" value="TreeGrafter"/>
</dbReference>
<dbReference type="Pfam" id="PF00226">
    <property type="entry name" value="DnaJ"/>
    <property type="match status" value="1"/>
</dbReference>
<gene>
    <name evidence="8" type="ORF">CAMP_LOCUS7066</name>
</gene>
<dbReference type="AlphaFoldDB" id="A0A9P1MY02"/>
<dbReference type="PROSITE" id="PS50005">
    <property type="entry name" value="TPR"/>
    <property type="match status" value="4"/>
</dbReference>
<keyword evidence="3" id="KW-0256">Endoplasmic reticulum</keyword>
<dbReference type="GO" id="GO:0051087">
    <property type="term" value="F:protein-folding chaperone binding"/>
    <property type="evidence" value="ECO:0007669"/>
    <property type="project" value="TreeGrafter"/>
</dbReference>
<dbReference type="SUPFAM" id="SSF48452">
    <property type="entry name" value="TPR-like"/>
    <property type="match status" value="2"/>
</dbReference>
<evidence type="ECO:0000256" key="2">
    <source>
        <dbReference type="ARBA" id="ARBA00022729"/>
    </source>
</evidence>
<dbReference type="OrthoDB" id="1726119at2759"/>
<organism evidence="8 9">
    <name type="scientific">Caenorhabditis angaria</name>
    <dbReference type="NCBI Taxonomy" id="860376"/>
    <lineage>
        <taxon>Eukaryota</taxon>
        <taxon>Metazoa</taxon>
        <taxon>Ecdysozoa</taxon>
        <taxon>Nematoda</taxon>
        <taxon>Chromadorea</taxon>
        <taxon>Rhabditida</taxon>
        <taxon>Rhabditina</taxon>
        <taxon>Rhabditomorpha</taxon>
        <taxon>Rhabditoidea</taxon>
        <taxon>Rhabditidae</taxon>
        <taxon>Peloderinae</taxon>
        <taxon>Caenorhabditis</taxon>
    </lineage>
</organism>
<evidence type="ECO:0000256" key="1">
    <source>
        <dbReference type="ARBA" id="ARBA00004240"/>
    </source>
</evidence>
<keyword evidence="4" id="KW-0802">TPR repeat</keyword>
<keyword evidence="9" id="KW-1185">Reference proteome</keyword>
<evidence type="ECO:0000256" key="6">
    <source>
        <dbReference type="SAM" id="SignalP"/>
    </source>
</evidence>
<proteinExistence type="predicted"/>
<feature type="domain" description="J" evidence="7">
    <location>
        <begin position="362"/>
        <end position="430"/>
    </location>
</feature>
<evidence type="ECO:0000256" key="3">
    <source>
        <dbReference type="ARBA" id="ARBA00022824"/>
    </source>
</evidence>
<dbReference type="SUPFAM" id="SSF46565">
    <property type="entry name" value="Chaperone J-domain"/>
    <property type="match status" value="1"/>
</dbReference>
<dbReference type="CDD" id="cd06257">
    <property type="entry name" value="DnaJ"/>
    <property type="match status" value="1"/>
</dbReference>
<dbReference type="InterPro" id="IPR011990">
    <property type="entry name" value="TPR-like_helical_dom_sf"/>
</dbReference>
<dbReference type="Pfam" id="PF13432">
    <property type="entry name" value="TPR_16"/>
    <property type="match status" value="1"/>
</dbReference>
<feature type="signal peptide" evidence="6">
    <location>
        <begin position="1"/>
        <end position="16"/>
    </location>
</feature>
<evidence type="ECO:0000259" key="7">
    <source>
        <dbReference type="PROSITE" id="PS50076"/>
    </source>
</evidence>
<keyword evidence="2 6" id="KW-0732">Signal</keyword>
<dbReference type="PANTHER" id="PTHR44140:SF2">
    <property type="entry name" value="LD25575P"/>
    <property type="match status" value="1"/>
</dbReference>
<evidence type="ECO:0000313" key="9">
    <source>
        <dbReference type="Proteomes" id="UP001152747"/>
    </source>
</evidence>
<dbReference type="InterPro" id="IPR036869">
    <property type="entry name" value="J_dom_sf"/>
</dbReference>
<dbReference type="InterPro" id="IPR001623">
    <property type="entry name" value="DnaJ_domain"/>
</dbReference>
<dbReference type="SMART" id="SM00271">
    <property type="entry name" value="DnaJ"/>
    <property type="match status" value="1"/>
</dbReference>
<dbReference type="Gene3D" id="1.25.40.10">
    <property type="entry name" value="Tetratricopeptide repeat domain"/>
    <property type="match status" value="1"/>
</dbReference>
<dbReference type="PANTHER" id="PTHR44140">
    <property type="entry name" value="LD25575P"/>
    <property type="match status" value="1"/>
</dbReference>